<accession>A0A512B7E5</accession>
<organism evidence="2 3">
    <name type="scientific">Segetibacter aerophilus</name>
    <dbReference type="NCBI Taxonomy" id="670293"/>
    <lineage>
        <taxon>Bacteria</taxon>
        <taxon>Pseudomonadati</taxon>
        <taxon>Bacteroidota</taxon>
        <taxon>Chitinophagia</taxon>
        <taxon>Chitinophagales</taxon>
        <taxon>Chitinophagaceae</taxon>
        <taxon>Segetibacter</taxon>
    </lineage>
</organism>
<dbReference type="InterPro" id="IPR016181">
    <property type="entry name" value="Acyl_CoA_acyltransferase"/>
</dbReference>
<feature type="domain" description="N-acetyltransferase" evidence="1">
    <location>
        <begin position="13"/>
        <end position="184"/>
    </location>
</feature>
<dbReference type="PROSITE" id="PS51186">
    <property type="entry name" value="GNAT"/>
    <property type="match status" value="1"/>
</dbReference>
<gene>
    <name evidence="2" type="ORF">SAE01_03800</name>
</gene>
<dbReference type="EMBL" id="BJYT01000001">
    <property type="protein sequence ID" value="GEO07884.1"/>
    <property type="molecule type" value="Genomic_DNA"/>
</dbReference>
<protein>
    <recommendedName>
        <fullName evidence="1">N-acetyltransferase domain-containing protein</fullName>
    </recommendedName>
</protein>
<dbReference type="SUPFAM" id="SSF55729">
    <property type="entry name" value="Acyl-CoA N-acyltransferases (Nat)"/>
    <property type="match status" value="1"/>
</dbReference>
<dbReference type="Proteomes" id="UP000321513">
    <property type="component" value="Unassembled WGS sequence"/>
</dbReference>
<evidence type="ECO:0000313" key="2">
    <source>
        <dbReference type="EMBL" id="GEO07884.1"/>
    </source>
</evidence>
<dbReference type="OrthoDB" id="389074at2"/>
<evidence type="ECO:0000259" key="1">
    <source>
        <dbReference type="PROSITE" id="PS51186"/>
    </source>
</evidence>
<reference evidence="2 3" key="1">
    <citation type="submission" date="2019-07" db="EMBL/GenBank/DDBJ databases">
        <title>Whole genome shotgun sequence of Segetibacter aerophilus NBRC 106135.</title>
        <authorList>
            <person name="Hosoyama A."/>
            <person name="Uohara A."/>
            <person name="Ohji S."/>
            <person name="Ichikawa N."/>
        </authorList>
    </citation>
    <scope>NUCLEOTIDE SEQUENCE [LARGE SCALE GENOMIC DNA]</scope>
    <source>
        <strain evidence="2 3">NBRC 106135</strain>
    </source>
</reference>
<dbReference type="AlphaFoldDB" id="A0A512B7E5"/>
<sequence length="186" mass="20981">MNNLLETREGGALVVKVASQEEFDKIHQFNHETFADEIPQHEKREDGKLVDAFHEKNTYIVALEGEELVGMVCYNAIRPFSLDKKMDNLDSFLPPHHNLVEIRLFAVKKNKRKQGIAIAMLKHLIPSLVAKGYDLGVISASLKELELYHNIGAVPFGSLVGTKDVPYQPLYFHINNLKGAFKVEGK</sequence>
<keyword evidence="3" id="KW-1185">Reference proteome</keyword>
<dbReference type="CDD" id="cd04301">
    <property type="entry name" value="NAT_SF"/>
    <property type="match status" value="1"/>
</dbReference>
<dbReference type="GO" id="GO:0016747">
    <property type="term" value="F:acyltransferase activity, transferring groups other than amino-acyl groups"/>
    <property type="evidence" value="ECO:0007669"/>
    <property type="project" value="InterPro"/>
</dbReference>
<name>A0A512B7E5_9BACT</name>
<dbReference type="Gene3D" id="3.40.630.30">
    <property type="match status" value="1"/>
</dbReference>
<dbReference type="InterPro" id="IPR000182">
    <property type="entry name" value="GNAT_dom"/>
</dbReference>
<proteinExistence type="predicted"/>
<evidence type="ECO:0000313" key="3">
    <source>
        <dbReference type="Proteomes" id="UP000321513"/>
    </source>
</evidence>
<dbReference type="RefSeq" id="WP_147201834.1">
    <property type="nucleotide sequence ID" value="NZ_BJYT01000001.1"/>
</dbReference>
<comment type="caution">
    <text evidence="2">The sequence shown here is derived from an EMBL/GenBank/DDBJ whole genome shotgun (WGS) entry which is preliminary data.</text>
</comment>
<dbReference type="Pfam" id="PF00583">
    <property type="entry name" value="Acetyltransf_1"/>
    <property type="match status" value="1"/>
</dbReference>